<feature type="transmembrane region" description="Helical" evidence="7">
    <location>
        <begin position="216"/>
        <end position="232"/>
    </location>
</feature>
<proteinExistence type="inferred from homology"/>
<feature type="transmembrane region" description="Helical" evidence="7">
    <location>
        <begin position="150"/>
        <end position="168"/>
    </location>
</feature>
<dbReference type="Gene3D" id="1.20.120.1220">
    <property type="match status" value="1"/>
</dbReference>
<dbReference type="GO" id="GO:0004190">
    <property type="term" value="F:aspartic-type endopeptidase activity"/>
    <property type="evidence" value="ECO:0007669"/>
    <property type="project" value="InterPro"/>
</dbReference>
<evidence type="ECO:0000256" key="4">
    <source>
        <dbReference type="ARBA" id="ARBA00022692"/>
    </source>
</evidence>
<keyword evidence="5 7" id="KW-1133">Transmembrane helix</keyword>
<feature type="transmembrane region" description="Helical" evidence="7">
    <location>
        <begin position="100"/>
        <end position="118"/>
    </location>
</feature>
<dbReference type="PANTHER" id="PTHR30487">
    <property type="entry name" value="TYPE 4 PREPILIN-LIKE PROTEINS LEADER PEPTIDE-PROCESSING ENZYME"/>
    <property type="match status" value="1"/>
</dbReference>
<dbReference type="GO" id="GO:0006465">
    <property type="term" value="P:signal peptide processing"/>
    <property type="evidence" value="ECO:0007669"/>
    <property type="project" value="TreeGrafter"/>
</dbReference>
<sequence length="246" mass="27340">MTVELTIAFFVFIFGILIGSFLNVVIYRIPKGESIVFPASKCQSCQTPLKWYHNVPIFSWLFLKGKCGFCSESISKQYPLIELTTGIIALSLFYKLGLVWYLPIVFAVFTLLLALVMIDFKYMEIPDNLNLLALALAVISPTFLDSIQDALLAVGGMTLLRYYLSFFLNKEAMGEGDIIVAGTMGALLGFPAFLYALFIAAIVAIVPSLLAKDTQIPFVPFLIIGTFITYMFDNEVQSIVDLIIYG</sequence>
<dbReference type="InterPro" id="IPR000045">
    <property type="entry name" value="Prepilin_IV_endopep_pep"/>
</dbReference>
<dbReference type="InterPro" id="IPR010627">
    <property type="entry name" value="Prepilin_pept_A24_N"/>
</dbReference>
<reference evidence="10" key="1">
    <citation type="submission" date="2020-01" db="EMBL/GenBank/DDBJ databases">
        <authorList>
            <person name="Meier V. D."/>
            <person name="Meier V D."/>
        </authorList>
    </citation>
    <scope>NUCLEOTIDE SEQUENCE</scope>
    <source>
        <strain evidence="10">HLG_WM_MAG_05</strain>
    </source>
</reference>
<comment type="similarity">
    <text evidence="2">Belongs to the peptidase A24 family.</text>
</comment>
<keyword evidence="10" id="KW-0489">Methyltransferase</keyword>
<dbReference type="Pfam" id="PF06750">
    <property type="entry name" value="A24_N_bact"/>
    <property type="match status" value="1"/>
</dbReference>
<feature type="transmembrane region" description="Helical" evidence="7">
    <location>
        <begin position="6"/>
        <end position="27"/>
    </location>
</feature>
<accession>A0A6S6TW65</accession>
<dbReference type="AlphaFoldDB" id="A0A6S6TW65"/>
<evidence type="ECO:0000256" key="3">
    <source>
        <dbReference type="ARBA" id="ARBA00022475"/>
    </source>
</evidence>
<keyword evidence="10" id="KW-0808">Transferase</keyword>
<evidence type="ECO:0000256" key="7">
    <source>
        <dbReference type="SAM" id="Phobius"/>
    </source>
</evidence>
<dbReference type="GO" id="GO:0005886">
    <property type="term" value="C:plasma membrane"/>
    <property type="evidence" value="ECO:0007669"/>
    <property type="project" value="UniProtKB-SubCell"/>
</dbReference>
<evidence type="ECO:0000256" key="2">
    <source>
        <dbReference type="ARBA" id="ARBA00005801"/>
    </source>
</evidence>
<keyword evidence="6 7" id="KW-0472">Membrane</keyword>
<comment type="subcellular location">
    <subcellularLocation>
        <location evidence="1">Cell membrane</location>
        <topology evidence="1">Multi-pass membrane protein</topology>
    </subcellularLocation>
</comment>
<gene>
    <name evidence="10" type="ORF">HELGO_WM8235</name>
</gene>
<evidence type="ECO:0000256" key="1">
    <source>
        <dbReference type="ARBA" id="ARBA00004651"/>
    </source>
</evidence>
<dbReference type="Pfam" id="PF01478">
    <property type="entry name" value="Peptidase_A24"/>
    <property type="match status" value="1"/>
</dbReference>
<dbReference type="GO" id="GO:0032259">
    <property type="term" value="P:methylation"/>
    <property type="evidence" value="ECO:0007669"/>
    <property type="project" value="UniProtKB-KW"/>
</dbReference>
<evidence type="ECO:0000259" key="9">
    <source>
        <dbReference type="Pfam" id="PF06750"/>
    </source>
</evidence>
<dbReference type="PANTHER" id="PTHR30487:SF0">
    <property type="entry name" value="PREPILIN LEADER PEPTIDASE_N-METHYLTRANSFERASE-RELATED"/>
    <property type="match status" value="1"/>
</dbReference>
<protein>
    <submittedName>
        <fullName evidence="10">Leader peptidase (Prepilin peptidase) / N-methyltransferase</fullName>
    </submittedName>
</protein>
<evidence type="ECO:0000259" key="8">
    <source>
        <dbReference type="Pfam" id="PF01478"/>
    </source>
</evidence>
<feature type="transmembrane region" description="Helical" evidence="7">
    <location>
        <begin position="180"/>
        <end position="210"/>
    </location>
</feature>
<name>A0A6S6TW65_9BACT</name>
<evidence type="ECO:0000313" key="10">
    <source>
        <dbReference type="EMBL" id="CAA6826831.1"/>
    </source>
</evidence>
<evidence type="ECO:0000256" key="5">
    <source>
        <dbReference type="ARBA" id="ARBA00022989"/>
    </source>
</evidence>
<dbReference type="GO" id="GO:0008168">
    <property type="term" value="F:methyltransferase activity"/>
    <property type="evidence" value="ECO:0007669"/>
    <property type="project" value="UniProtKB-KW"/>
</dbReference>
<dbReference type="EMBL" id="CACVAU010000089">
    <property type="protein sequence ID" value="CAA6826831.1"/>
    <property type="molecule type" value="Genomic_DNA"/>
</dbReference>
<keyword evidence="4 7" id="KW-0812">Transmembrane</keyword>
<organism evidence="10">
    <name type="scientific">uncultured Sulfurovum sp</name>
    <dbReference type="NCBI Taxonomy" id="269237"/>
    <lineage>
        <taxon>Bacteria</taxon>
        <taxon>Pseudomonadati</taxon>
        <taxon>Campylobacterota</taxon>
        <taxon>Epsilonproteobacteria</taxon>
        <taxon>Campylobacterales</taxon>
        <taxon>Sulfurovaceae</taxon>
        <taxon>Sulfurovum</taxon>
        <taxon>environmental samples</taxon>
    </lineage>
</organism>
<feature type="domain" description="Prepilin type IV endopeptidase peptidase" evidence="8">
    <location>
        <begin position="107"/>
        <end position="207"/>
    </location>
</feature>
<evidence type="ECO:0000256" key="6">
    <source>
        <dbReference type="ARBA" id="ARBA00023136"/>
    </source>
</evidence>
<feature type="domain" description="Prepilin peptidase A24 N-terminal" evidence="9">
    <location>
        <begin position="13"/>
        <end position="95"/>
    </location>
</feature>
<keyword evidence="3" id="KW-1003">Cell membrane</keyword>
<dbReference type="InterPro" id="IPR050882">
    <property type="entry name" value="Prepilin_peptidase/N-MTase"/>
</dbReference>